<name>A0A9W7EZV7_9STRA</name>
<evidence type="ECO:0000259" key="3">
    <source>
        <dbReference type="PROSITE" id="PS50191"/>
    </source>
</evidence>
<comment type="caution">
    <text evidence="4">The sequence shown here is derived from an EMBL/GenBank/DDBJ whole genome shotgun (WGS) entry which is preliminary data.</text>
</comment>
<dbReference type="PANTHER" id="PTHR45657:SF61">
    <property type="entry name" value="CRAL-TRIO DOMAIN-CONTAINING PROTEIN"/>
    <property type="match status" value="1"/>
</dbReference>
<evidence type="ECO:0000313" key="4">
    <source>
        <dbReference type="EMBL" id="GMH96482.1"/>
    </source>
</evidence>
<keyword evidence="5" id="KW-1185">Reference proteome</keyword>
<dbReference type="OrthoDB" id="187604at2759"/>
<dbReference type="PROSITE" id="PS50191">
    <property type="entry name" value="CRAL_TRIO"/>
    <property type="match status" value="1"/>
</dbReference>
<dbReference type="Proteomes" id="UP001165085">
    <property type="component" value="Unassembled WGS sequence"/>
</dbReference>
<feature type="domain" description="CRAL-TRIO" evidence="3">
    <location>
        <begin position="47"/>
        <end position="226"/>
    </location>
</feature>
<dbReference type="PANTHER" id="PTHR45657">
    <property type="entry name" value="CRAL-TRIO DOMAIN-CONTAINING PROTEIN YKL091C-RELATED"/>
    <property type="match status" value="1"/>
</dbReference>
<protein>
    <recommendedName>
        <fullName evidence="3">CRAL-TRIO domain-containing protein</fullName>
    </recommendedName>
</protein>
<proteinExistence type="predicted"/>
<dbReference type="InterPro" id="IPR036865">
    <property type="entry name" value="CRAL-TRIO_dom_sf"/>
</dbReference>
<dbReference type="EMBL" id="BRXY01000469">
    <property type="protein sequence ID" value="GMH96482.1"/>
    <property type="molecule type" value="Genomic_DNA"/>
</dbReference>
<keyword evidence="2" id="KW-0812">Transmembrane</keyword>
<accession>A0A9W7EZV7</accession>
<keyword evidence="2" id="KW-0472">Membrane</keyword>
<feature type="transmembrane region" description="Helical" evidence="2">
    <location>
        <begin position="334"/>
        <end position="352"/>
    </location>
</feature>
<gene>
    <name evidence="4" type="ORF">TrST_g12588</name>
</gene>
<dbReference type="Pfam" id="PF00650">
    <property type="entry name" value="CRAL_TRIO"/>
    <property type="match status" value="1"/>
</dbReference>
<dbReference type="InterPro" id="IPR001251">
    <property type="entry name" value="CRAL-TRIO_dom"/>
</dbReference>
<dbReference type="CDD" id="cd00170">
    <property type="entry name" value="SEC14"/>
    <property type="match status" value="1"/>
</dbReference>
<evidence type="ECO:0000256" key="2">
    <source>
        <dbReference type="SAM" id="Phobius"/>
    </source>
</evidence>
<evidence type="ECO:0000313" key="5">
    <source>
        <dbReference type="Proteomes" id="UP001165085"/>
    </source>
</evidence>
<sequence>MNPTSPPPNFLRACNNDAIKTSQLWSEHIAWRDVASIGTIHQRPHPHFNSIKKAYPHFIHGHSKNGLPVTYELCGKMNLKPLFSSGLRVPDMLHHLVYTNEYITNVLRPLIKPSIPPSKYSPENGCIVIMDVSGLSLSQLNGDLITYLSSAGKMVNCHYPGFQKRTIIVNAPLWFKGAWGGVSKFMSKEVRDAASVCGRDYGKVLREYIDGREIPKEYGGESESEMMGHFYEEGLKKFVGEVEGGGEEYDEVKTEDDVESKVDAPPSTPKRLRSHSFDPRHFMFSAKLDRWIPDEGFDSPKRFQGSQRLVRGLSFEDDTIRRPKRGGSYGGSRVFDGILLVILLVLFLWTSYT</sequence>
<dbReference type="InterPro" id="IPR051026">
    <property type="entry name" value="PI/PC_transfer"/>
</dbReference>
<dbReference type="AlphaFoldDB" id="A0A9W7EZV7"/>
<dbReference type="SUPFAM" id="SSF52087">
    <property type="entry name" value="CRAL/TRIO domain"/>
    <property type="match status" value="1"/>
</dbReference>
<dbReference type="SMART" id="SM00516">
    <property type="entry name" value="SEC14"/>
    <property type="match status" value="1"/>
</dbReference>
<evidence type="ECO:0000256" key="1">
    <source>
        <dbReference type="SAM" id="MobiDB-lite"/>
    </source>
</evidence>
<reference evidence="5" key="1">
    <citation type="journal article" date="2023" name="Commun. Biol.">
        <title>Genome analysis of Parmales, the sister group of diatoms, reveals the evolutionary specialization of diatoms from phago-mixotrophs to photoautotrophs.</title>
        <authorList>
            <person name="Ban H."/>
            <person name="Sato S."/>
            <person name="Yoshikawa S."/>
            <person name="Yamada K."/>
            <person name="Nakamura Y."/>
            <person name="Ichinomiya M."/>
            <person name="Sato N."/>
            <person name="Blanc-Mathieu R."/>
            <person name="Endo H."/>
            <person name="Kuwata A."/>
            <person name="Ogata H."/>
        </authorList>
    </citation>
    <scope>NUCLEOTIDE SEQUENCE [LARGE SCALE GENOMIC DNA]</scope>
    <source>
        <strain evidence="5">NIES 3701</strain>
    </source>
</reference>
<organism evidence="4 5">
    <name type="scientific">Triparma strigata</name>
    <dbReference type="NCBI Taxonomy" id="1606541"/>
    <lineage>
        <taxon>Eukaryota</taxon>
        <taxon>Sar</taxon>
        <taxon>Stramenopiles</taxon>
        <taxon>Ochrophyta</taxon>
        <taxon>Bolidophyceae</taxon>
        <taxon>Parmales</taxon>
        <taxon>Triparmaceae</taxon>
        <taxon>Triparma</taxon>
    </lineage>
</organism>
<dbReference type="Gene3D" id="3.40.525.10">
    <property type="entry name" value="CRAL-TRIO lipid binding domain"/>
    <property type="match status" value="1"/>
</dbReference>
<keyword evidence="2" id="KW-1133">Transmembrane helix</keyword>
<feature type="region of interest" description="Disordered" evidence="1">
    <location>
        <begin position="253"/>
        <end position="272"/>
    </location>
</feature>